<proteinExistence type="predicted"/>
<evidence type="ECO:0000313" key="3">
    <source>
        <dbReference type="Proteomes" id="UP000053989"/>
    </source>
</evidence>
<dbReference type="SUPFAM" id="SSF88723">
    <property type="entry name" value="PIN domain-like"/>
    <property type="match status" value="1"/>
</dbReference>
<dbReference type="AlphaFoldDB" id="A0A0C3CTL7"/>
<evidence type="ECO:0000256" key="1">
    <source>
        <dbReference type="SAM" id="SignalP"/>
    </source>
</evidence>
<sequence length="368" mass="39859">MRIIFSRLVALSEIVLCAHFVFDGLSQPQSKPGKGAKAIPSLLTQHFQEMLAAFGFSWHVAPGLADAELAWLNAPPRACTFEDVKVYMLDALEHGVHLTQGGLVLIALLCGGDYSVGIPGCDVDVACQVAGYGFGENLLQAATTLPFLEFMKYMPEWCSDLCDALSTDPRGLLQQKHPGVAQRYIPIHSHRGPMAMFPQKMTSLWLVSLIFPPLEIFDICAGVVMCALLQLPGKVENVLQDMRALSFHEASWSTHAVASYKISVPSRLLSISMPPTTHLPCSATTLGGDGEGFCTMNVPAVVLEHARPNLAGSLPPCPPWTSPTSGTEMECEQLEHGLGDAFEVINLPFEATHKPYSSEEVIDLTGED</sequence>
<feature type="signal peptide" evidence="1">
    <location>
        <begin position="1"/>
        <end position="17"/>
    </location>
</feature>
<dbReference type="InParanoid" id="A0A0C3CTL7"/>
<dbReference type="SUPFAM" id="SSF47807">
    <property type="entry name" value="5' to 3' exonuclease, C-terminal subdomain"/>
    <property type="match status" value="1"/>
</dbReference>
<name>A0A0C3CTL7_9AGAM</name>
<feature type="chain" id="PRO_5002176195" description="XPG-I domain-containing protein" evidence="1">
    <location>
        <begin position="18"/>
        <end position="368"/>
    </location>
</feature>
<dbReference type="OrthoDB" id="2959108at2759"/>
<evidence type="ECO:0008006" key="4">
    <source>
        <dbReference type="Google" id="ProtNLM"/>
    </source>
</evidence>
<dbReference type="InterPro" id="IPR036279">
    <property type="entry name" value="5-3_exonuclease_C_sf"/>
</dbReference>
<dbReference type="STRING" id="1036808.A0A0C3CTL7"/>
<gene>
    <name evidence="2" type="ORF">SCLCIDRAFT_33058</name>
</gene>
<keyword evidence="3" id="KW-1185">Reference proteome</keyword>
<dbReference type="Proteomes" id="UP000053989">
    <property type="component" value="Unassembled WGS sequence"/>
</dbReference>
<dbReference type="EMBL" id="KN822233">
    <property type="protein sequence ID" value="KIM51925.1"/>
    <property type="molecule type" value="Genomic_DNA"/>
</dbReference>
<accession>A0A0C3CTL7</accession>
<evidence type="ECO:0000313" key="2">
    <source>
        <dbReference type="EMBL" id="KIM51925.1"/>
    </source>
</evidence>
<keyword evidence="1" id="KW-0732">Signal</keyword>
<dbReference type="InterPro" id="IPR029060">
    <property type="entry name" value="PIN-like_dom_sf"/>
</dbReference>
<dbReference type="HOGENOM" id="CLU_007575_4_1_1"/>
<reference evidence="3" key="2">
    <citation type="submission" date="2015-01" db="EMBL/GenBank/DDBJ databases">
        <title>Evolutionary Origins and Diversification of the Mycorrhizal Mutualists.</title>
        <authorList>
            <consortium name="DOE Joint Genome Institute"/>
            <consortium name="Mycorrhizal Genomics Consortium"/>
            <person name="Kohler A."/>
            <person name="Kuo A."/>
            <person name="Nagy L.G."/>
            <person name="Floudas D."/>
            <person name="Copeland A."/>
            <person name="Barry K.W."/>
            <person name="Cichocki N."/>
            <person name="Veneault-Fourrey C."/>
            <person name="LaButti K."/>
            <person name="Lindquist E.A."/>
            <person name="Lipzen A."/>
            <person name="Lundell T."/>
            <person name="Morin E."/>
            <person name="Murat C."/>
            <person name="Riley R."/>
            <person name="Ohm R."/>
            <person name="Sun H."/>
            <person name="Tunlid A."/>
            <person name="Henrissat B."/>
            <person name="Grigoriev I.V."/>
            <person name="Hibbett D.S."/>
            <person name="Martin F."/>
        </authorList>
    </citation>
    <scope>NUCLEOTIDE SEQUENCE [LARGE SCALE GENOMIC DNA]</scope>
    <source>
        <strain evidence="3">Foug A</strain>
    </source>
</reference>
<protein>
    <recommendedName>
        <fullName evidence="4">XPG-I domain-containing protein</fullName>
    </recommendedName>
</protein>
<organism evidence="2 3">
    <name type="scientific">Scleroderma citrinum Foug A</name>
    <dbReference type="NCBI Taxonomy" id="1036808"/>
    <lineage>
        <taxon>Eukaryota</taxon>
        <taxon>Fungi</taxon>
        <taxon>Dikarya</taxon>
        <taxon>Basidiomycota</taxon>
        <taxon>Agaricomycotina</taxon>
        <taxon>Agaricomycetes</taxon>
        <taxon>Agaricomycetidae</taxon>
        <taxon>Boletales</taxon>
        <taxon>Sclerodermatineae</taxon>
        <taxon>Sclerodermataceae</taxon>
        <taxon>Scleroderma</taxon>
    </lineage>
</organism>
<reference evidence="2 3" key="1">
    <citation type="submission" date="2014-04" db="EMBL/GenBank/DDBJ databases">
        <authorList>
            <consortium name="DOE Joint Genome Institute"/>
            <person name="Kuo A."/>
            <person name="Kohler A."/>
            <person name="Nagy L.G."/>
            <person name="Floudas D."/>
            <person name="Copeland A."/>
            <person name="Barry K.W."/>
            <person name="Cichocki N."/>
            <person name="Veneault-Fourrey C."/>
            <person name="LaButti K."/>
            <person name="Lindquist E.A."/>
            <person name="Lipzen A."/>
            <person name="Lundell T."/>
            <person name="Morin E."/>
            <person name="Murat C."/>
            <person name="Sun H."/>
            <person name="Tunlid A."/>
            <person name="Henrissat B."/>
            <person name="Grigoriev I.V."/>
            <person name="Hibbett D.S."/>
            <person name="Martin F."/>
            <person name="Nordberg H.P."/>
            <person name="Cantor M.N."/>
            <person name="Hua S.X."/>
        </authorList>
    </citation>
    <scope>NUCLEOTIDE SEQUENCE [LARGE SCALE GENOMIC DNA]</scope>
    <source>
        <strain evidence="2 3">Foug A</strain>
    </source>
</reference>